<dbReference type="Proteomes" id="UP001595975">
    <property type="component" value="Unassembled WGS sequence"/>
</dbReference>
<dbReference type="InterPro" id="IPR005153">
    <property type="entry name" value="MbtH-like_dom"/>
</dbReference>
<organism evidence="2 3">
    <name type="scientific">Kitasatospora misakiensis</name>
    <dbReference type="NCBI Taxonomy" id="67330"/>
    <lineage>
        <taxon>Bacteria</taxon>
        <taxon>Bacillati</taxon>
        <taxon>Actinomycetota</taxon>
        <taxon>Actinomycetes</taxon>
        <taxon>Kitasatosporales</taxon>
        <taxon>Streptomycetaceae</taxon>
        <taxon>Kitasatospora</taxon>
    </lineage>
</organism>
<dbReference type="PANTHER" id="PTHR38444">
    <property type="entry name" value="ENTEROBACTIN BIOSYNTHESIS PROTEIN YBDZ"/>
    <property type="match status" value="1"/>
</dbReference>
<dbReference type="Gene3D" id="3.90.820.10">
    <property type="entry name" value="Structural Genomics, Unknown Function 30-nov-00 1gh9 Mol_id"/>
    <property type="match status" value="1"/>
</dbReference>
<proteinExistence type="predicted"/>
<dbReference type="Pfam" id="PF03621">
    <property type="entry name" value="MbtH"/>
    <property type="match status" value="1"/>
</dbReference>
<dbReference type="SUPFAM" id="SSF160582">
    <property type="entry name" value="MbtH-like"/>
    <property type="match status" value="1"/>
</dbReference>
<reference evidence="3" key="1">
    <citation type="journal article" date="2019" name="Int. J. Syst. Evol. Microbiol.">
        <title>The Global Catalogue of Microorganisms (GCM) 10K type strain sequencing project: providing services to taxonomists for standard genome sequencing and annotation.</title>
        <authorList>
            <consortium name="The Broad Institute Genomics Platform"/>
            <consortium name="The Broad Institute Genome Sequencing Center for Infectious Disease"/>
            <person name="Wu L."/>
            <person name="Ma J."/>
        </authorList>
    </citation>
    <scope>NUCLEOTIDE SEQUENCE [LARGE SCALE GENOMIC DNA]</scope>
    <source>
        <strain evidence="3">CGMCC 4.1437</strain>
    </source>
</reference>
<keyword evidence="3" id="KW-1185">Reference proteome</keyword>
<sequence>MSGNPFDGGEGDWLVVANADGQYALWRPHLDLPKGWRTVHSSPDREGALDHVERHFTAAVGTPTA</sequence>
<dbReference type="InterPro" id="IPR038020">
    <property type="entry name" value="MbtH-like_sf"/>
</dbReference>
<dbReference type="SMART" id="SM00923">
    <property type="entry name" value="MbtH"/>
    <property type="match status" value="1"/>
</dbReference>
<dbReference type="InterPro" id="IPR037407">
    <property type="entry name" value="MLP_fam"/>
</dbReference>
<name>A0ABW0X443_9ACTN</name>
<protein>
    <submittedName>
        <fullName evidence="2">MbtH family NRPS accessory protein</fullName>
    </submittedName>
</protein>
<dbReference type="EMBL" id="JBHSOF010000018">
    <property type="protein sequence ID" value="MFC5664577.1"/>
    <property type="molecule type" value="Genomic_DNA"/>
</dbReference>
<comment type="caution">
    <text evidence="2">The sequence shown here is derived from an EMBL/GenBank/DDBJ whole genome shotgun (WGS) entry which is preliminary data.</text>
</comment>
<evidence type="ECO:0000313" key="2">
    <source>
        <dbReference type="EMBL" id="MFC5664577.1"/>
    </source>
</evidence>
<accession>A0ABW0X443</accession>
<evidence type="ECO:0000259" key="1">
    <source>
        <dbReference type="SMART" id="SM00923"/>
    </source>
</evidence>
<gene>
    <name evidence="2" type="ORF">ACFP3U_16485</name>
</gene>
<evidence type="ECO:0000313" key="3">
    <source>
        <dbReference type="Proteomes" id="UP001595975"/>
    </source>
</evidence>
<feature type="domain" description="MbtH-like" evidence="1">
    <location>
        <begin position="4"/>
        <end position="54"/>
    </location>
</feature>
<dbReference type="RefSeq" id="WP_380226273.1">
    <property type="nucleotide sequence ID" value="NZ_JBHSOF010000018.1"/>
</dbReference>
<dbReference type="PANTHER" id="PTHR38444:SF1">
    <property type="entry name" value="ENTEROBACTIN BIOSYNTHESIS PROTEIN YBDZ"/>
    <property type="match status" value="1"/>
</dbReference>